<dbReference type="CDD" id="cd07011">
    <property type="entry name" value="cupin_PMI_type_I_N"/>
    <property type="match status" value="1"/>
</dbReference>
<dbReference type="EMBL" id="HBNS01001175">
    <property type="protein sequence ID" value="CAE4579677.1"/>
    <property type="molecule type" value="Transcribed_RNA"/>
</dbReference>
<feature type="domain" description="Phosphomannose isomerase type I catalytic" evidence="2">
    <location>
        <begin position="3"/>
        <end position="130"/>
    </location>
</feature>
<dbReference type="UniPathway" id="UPA00126">
    <property type="reaction ID" value="UER00423"/>
</dbReference>
<evidence type="ECO:0000313" key="3">
    <source>
        <dbReference type="EMBL" id="CAE4579677.1"/>
    </source>
</evidence>
<dbReference type="Pfam" id="PF20511">
    <property type="entry name" value="PMI_typeI_cat"/>
    <property type="match status" value="1"/>
</dbReference>
<dbReference type="GO" id="GO:0009298">
    <property type="term" value="P:GDP-mannose biosynthetic process"/>
    <property type="evidence" value="ECO:0007669"/>
    <property type="project" value="UniProtKB-UniPathway"/>
</dbReference>
<dbReference type="PANTHER" id="PTHR10309">
    <property type="entry name" value="MANNOSE-6-PHOSPHATE ISOMERASE"/>
    <property type="match status" value="1"/>
</dbReference>
<dbReference type="GO" id="GO:0008270">
    <property type="term" value="F:zinc ion binding"/>
    <property type="evidence" value="ECO:0007669"/>
    <property type="project" value="InterPro"/>
</dbReference>
<sequence>MVVPLRPSVKDYAWGIRGLDSRVARYALESGIIDEVDPDSPYAELWIGTHAKGPATLRDGSTLEEAVGGQLPFLFKVLSAGKALSIQAHPDKTGAERLHDKDPTNYGDANHKPEMAIALTPFEAMCGFRRIEEIAILIKKHREFAACISETAKLAVFLAHDEDSGRSALKAMFSSFMTCPKEESLKNLKALLKRLQSEQGGHHPHQEPVSSLFFYHSCGKGYVVELCTHPKLCTIKVDIHLSWISSPLLLLFYFKNFLLAMGA</sequence>
<dbReference type="InterPro" id="IPR011051">
    <property type="entry name" value="RmlC_Cupin_sf"/>
</dbReference>
<dbReference type="GO" id="GO:0004476">
    <property type="term" value="F:mannose-6-phosphate isomerase activity"/>
    <property type="evidence" value="ECO:0007669"/>
    <property type="project" value="InterPro"/>
</dbReference>
<dbReference type="PROSITE" id="PS00965">
    <property type="entry name" value="PMI_I_1"/>
    <property type="match status" value="1"/>
</dbReference>
<dbReference type="InterPro" id="IPR046457">
    <property type="entry name" value="PMI_typeI_cat"/>
</dbReference>
<proteinExistence type="predicted"/>
<dbReference type="PRINTS" id="PR00714">
    <property type="entry name" value="MAN6PISMRASE"/>
</dbReference>
<evidence type="ECO:0000256" key="1">
    <source>
        <dbReference type="SAM" id="MobiDB-lite"/>
    </source>
</evidence>
<gene>
    <name evidence="3" type="ORF">DBRI00130_LOCUS934</name>
</gene>
<evidence type="ECO:0000259" key="2">
    <source>
        <dbReference type="Pfam" id="PF20511"/>
    </source>
</evidence>
<dbReference type="Gene3D" id="2.60.120.10">
    <property type="entry name" value="Jelly Rolls"/>
    <property type="match status" value="1"/>
</dbReference>
<organism evidence="3">
    <name type="scientific">Ditylum brightwellii</name>
    <dbReference type="NCBI Taxonomy" id="49249"/>
    <lineage>
        <taxon>Eukaryota</taxon>
        <taxon>Sar</taxon>
        <taxon>Stramenopiles</taxon>
        <taxon>Ochrophyta</taxon>
        <taxon>Bacillariophyta</taxon>
        <taxon>Mediophyceae</taxon>
        <taxon>Lithodesmiophycidae</taxon>
        <taxon>Lithodesmiales</taxon>
        <taxon>Lithodesmiaceae</taxon>
        <taxon>Ditylum</taxon>
    </lineage>
</organism>
<protein>
    <recommendedName>
        <fullName evidence="2">Phosphomannose isomerase type I catalytic domain-containing protein</fullName>
    </recommendedName>
</protein>
<dbReference type="InterPro" id="IPR014710">
    <property type="entry name" value="RmlC-like_jellyroll"/>
</dbReference>
<reference evidence="3" key="1">
    <citation type="submission" date="2021-01" db="EMBL/GenBank/DDBJ databases">
        <authorList>
            <person name="Corre E."/>
            <person name="Pelletier E."/>
            <person name="Niang G."/>
            <person name="Scheremetjew M."/>
            <person name="Finn R."/>
            <person name="Kale V."/>
            <person name="Holt S."/>
            <person name="Cochrane G."/>
            <person name="Meng A."/>
            <person name="Brown T."/>
            <person name="Cohen L."/>
        </authorList>
    </citation>
    <scope>NUCLEOTIDE SEQUENCE</scope>
    <source>
        <strain evidence="3">GSO104</strain>
    </source>
</reference>
<name>A0A7S4UYL5_9STRA</name>
<dbReference type="AlphaFoldDB" id="A0A7S4UYL5"/>
<dbReference type="SUPFAM" id="SSF51182">
    <property type="entry name" value="RmlC-like cupins"/>
    <property type="match status" value="1"/>
</dbReference>
<dbReference type="InterPro" id="IPR016305">
    <property type="entry name" value="Mannose-6-P_Isomerase"/>
</dbReference>
<feature type="region of interest" description="Disordered" evidence="1">
    <location>
        <begin position="89"/>
        <end position="109"/>
    </location>
</feature>
<dbReference type="InterPro" id="IPR018050">
    <property type="entry name" value="Pmannose_isomerase-type1_CS"/>
</dbReference>
<dbReference type="GO" id="GO:0005829">
    <property type="term" value="C:cytosol"/>
    <property type="evidence" value="ECO:0007669"/>
    <property type="project" value="TreeGrafter"/>
</dbReference>
<accession>A0A7S4UYL5</accession>
<dbReference type="PANTHER" id="PTHR10309:SF0">
    <property type="entry name" value="MANNOSE-6-PHOSPHATE ISOMERASE"/>
    <property type="match status" value="1"/>
</dbReference>